<sequence length="143" mass="17120">MEVTPHYQLNKSLENSAIVDYIDVLELAIIRGVTDTTVLWNMINNPLPIKYVLSYHRKFKSEIGKHIIRTDQYFYLLLFVRILREKNLTLGKLRRAHKTLVTWSIMRNRILSNGSLYDYTKQAFSYRVLRFFLKHFLKNESNH</sequence>
<keyword evidence="2" id="KW-1185">Reference proteome</keyword>
<comment type="caution">
    <text evidence="1">The sequence shown here is derived from an EMBL/GenBank/DDBJ whole genome shotgun (WGS) entry which is preliminary data.</text>
</comment>
<evidence type="ECO:0000313" key="1">
    <source>
        <dbReference type="EMBL" id="RIY37472.1"/>
    </source>
</evidence>
<dbReference type="RefSeq" id="WP_119531576.1">
    <property type="nucleotide sequence ID" value="NZ_JBHSSP010000039.1"/>
</dbReference>
<dbReference type="AlphaFoldDB" id="A0A3A1YH49"/>
<gene>
    <name evidence="1" type="ORF">CKF58_04950</name>
</gene>
<accession>A0A3A1YH49</accession>
<dbReference type="EMBL" id="NRJG01000086">
    <property type="protein sequence ID" value="RIY37472.1"/>
    <property type="molecule type" value="Genomic_DNA"/>
</dbReference>
<dbReference type="Proteomes" id="UP000265916">
    <property type="component" value="Unassembled WGS sequence"/>
</dbReference>
<protein>
    <submittedName>
        <fullName evidence="1">Uncharacterized protein</fullName>
    </submittedName>
</protein>
<organism evidence="1 2">
    <name type="scientific">Psittacicella hinzii</name>
    <dbReference type="NCBI Taxonomy" id="2028575"/>
    <lineage>
        <taxon>Bacteria</taxon>
        <taxon>Pseudomonadati</taxon>
        <taxon>Pseudomonadota</taxon>
        <taxon>Gammaproteobacteria</taxon>
        <taxon>Pasteurellales</taxon>
        <taxon>Psittacicellaceae</taxon>
        <taxon>Psittacicella</taxon>
    </lineage>
</organism>
<evidence type="ECO:0000313" key="2">
    <source>
        <dbReference type="Proteomes" id="UP000265916"/>
    </source>
</evidence>
<reference evidence="1 2" key="1">
    <citation type="submission" date="2017-08" db="EMBL/GenBank/DDBJ databases">
        <title>Reclassification of Bisgaard taxon 37 and 44.</title>
        <authorList>
            <person name="Christensen H."/>
        </authorList>
    </citation>
    <scope>NUCLEOTIDE SEQUENCE [LARGE SCALE GENOMIC DNA]</scope>
    <source>
        <strain evidence="1 2">111</strain>
    </source>
</reference>
<proteinExistence type="predicted"/>
<name>A0A3A1YH49_9GAMM</name>